<gene>
    <name evidence="2" type="ORF">RM590_13125</name>
</gene>
<evidence type="ECO:0000313" key="3">
    <source>
        <dbReference type="Proteomes" id="UP001183246"/>
    </source>
</evidence>
<dbReference type="EMBL" id="JAVREL010000006">
    <property type="protein sequence ID" value="MDT0343547.1"/>
    <property type="molecule type" value="Genomic_DNA"/>
</dbReference>
<dbReference type="Gene3D" id="2.60.120.200">
    <property type="match status" value="1"/>
</dbReference>
<proteinExistence type="predicted"/>
<dbReference type="RefSeq" id="WP_311704684.1">
    <property type="nucleotide sequence ID" value="NZ_JAVREL010000006.1"/>
</dbReference>
<comment type="caution">
    <text evidence="2">The sequence shown here is derived from an EMBL/GenBank/DDBJ whole genome shotgun (WGS) entry which is preliminary data.</text>
</comment>
<accession>A0ABU2MPJ8</accession>
<dbReference type="InterPro" id="IPR013320">
    <property type="entry name" value="ConA-like_dom_sf"/>
</dbReference>
<dbReference type="Proteomes" id="UP001183246">
    <property type="component" value="Unassembled WGS sequence"/>
</dbReference>
<dbReference type="InterPro" id="IPR006311">
    <property type="entry name" value="TAT_signal"/>
</dbReference>
<organism evidence="2 3">
    <name type="scientific">Streptomyces litchfieldiae</name>
    <dbReference type="NCBI Taxonomy" id="3075543"/>
    <lineage>
        <taxon>Bacteria</taxon>
        <taxon>Bacillati</taxon>
        <taxon>Actinomycetota</taxon>
        <taxon>Actinomycetes</taxon>
        <taxon>Kitasatosporales</taxon>
        <taxon>Streptomycetaceae</taxon>
        <taxon>Streptomyces</taxon>
    </lineage>
</organism>
<dbReference type="InterPro" id="IPR000757">
    <property type="entry name" value="Beta-glucanase-like"/>
</dbReference>
<feature type="domain" description="GH16" evidence="1">
    <location>
        <begin position="43"/>
        <end position="277"/>
    </location>
</feature>
<evidence type="ECO:0000259" key="1">
    <source>
        <dbReference type="PROSITE" id="PS51762"/>
    </source>
</evidence>
<dbReference type="PROSITE" id="PS51762">
    <property type="entry name" value="GH16_2"/>
    <property type="match status" value="1"/>
</dbReference>
<name>A0ABU2MPJ8_9ACTN</name>
<evidence type="ECO:0000313" key="2">
    <source>
        <dbReference type="EMBL" id="MDT0343547.1"/>
    </source>
</evidence>
<dbReference type="PROSITE" id="PS51318">
    <property type="entry name" value="TAT"/>
    <property type="match status" value="1"/>
</dbReference>
<dbReference type="SUPFAM" id="SSF49899">
    <property type="entry name" value="Concanavalin A-like lectins/glucanases"/>
    <property type="match status" value="1"/>
</dbReference>
<protein>
    <submittedName>
        <fullName evidence="2">Family 16 glycosylhydrolase</fullName>
    </submittedName>
</protein>
<keyword evidence="3" id="KW-1185">Reference proteome</keyword>
<sequence>MTDRPLARRHVIGTLGAGLLATAAATLPATPAAARGHDRPARTDVLIAPSSFRNYRRFENTWNYHYPWGDTHNGSVRMVGGPDDHRHISLSDGVLTLKATRVTDDDGTSMPPWNLPIRYHSGAVHAKDQVLVDDTWPVWDLRGEFQAPSGHGTWPAFWITGVDSWPPESDILEYKGTADNWFNTYQNPDGEWSSSIIAVDRPERWHSYRAVLTKVSATDVEIRYYLDGELMGTHRGADFVGRAMWIIINLQMEGSSGTPGPETDTYYRARGLYVARSRP</sequence>
<reference evidence="3" key="1">
    <citation type="submission" date="2023-07" db="EMBL/GenBank/DDBJ databases">
        <title>30 novel species of actinomycetes from the DSMZ collection.</title>
        <authorList>
            <person name="Nouioui I."/>
        </authorList>
    </citation>
    <scope>NUCLEOTIDE SEQUENCE [LARGE SCALE GENOMIC DNA]</scope>
    <source>
        <strain evidence="3">DSM 44938</strain>
    </source>
</reference>